<evidence type="ECO:0000313" key="1">
    <source>
        <dbReference type="EMBL" id="EIW84031.1"/>
    </source>
</evidence>
<dbReference type="KEGG" id="cput:CONPUDRAFT_151081"/>
<dbReference type="Proteomes" id="UP000053558">
    <property type="component" value="Unassembled WGS sequence"/>
</dbReference>
<keyword evidence="2" id="KW-1185">Reference proteome</keyword>
<dbReference type="GeneID" id="19202803"/>
<name>A0A5M3MZI3_CONPW</name>
<dbReference type="RefSeq" id="XP_007765854.1">
    <property type="nucleotide sequence ID" value="XM_007767664.1"/>
</dbReference>
<dbReference type="EMBL" id="JH711575">
    <property type="protein sequence ID" value="EIW84031.1"/>
    <property type="molecule type" value="Genomic_DNA"/>
</dbReference>
<gene>
    <name evidence="1" type="ORF">CONPUDRAFT_151081</name>
</gene>
<proteinExistence type="predicted"/>
<evidence type="ECO:0000313" key="2">
    <source>
        <dbReference type="Proteomes" id="UP000053558"/>
    </source>
</evidence>
<organism evidence="1 2">
    <name type="scientific">Coniophora puteana (strain RWD-64-598)</name>
    <name type="common">Brown rot fungus</name>
    <dbReference type="NCBI Taxonomy" id="741705"/>
    <lineage>
        <taxon>Eukaryota</taxon>
        <taxon>Fungi</taxon>
        <taxon>Dikarya</taxon>
        <taxon>Basidiomycota</taxon>
        <taxon>Agaricomycotina</taxon>
        <taxon>Agaricomycetes</taxon>
        <taxon>Agaricomycetidae</taxon>
        <taxon>Boletales</taxon>
        <taxon>Coniophorineae</taxon>
        <taxon>Coniophoraceae</taxon>
        <taxon>Coniophora</taxon>
    </lineage>
</organism>
<sequence length="73" mass="7985">MSMLDLTVASLIANAFGTETNPFFVGLVLKSSTLVCTTAQFPSTRYLEVPKTVVLSDLGIRQAIHQMQKNARL</sequence>
<dbReference type="AlphaFoldDB" id="A0A5M3MZI3"/>
<comment type="caution">
    <text evidence="1">The sequence shown here is derived from an EMBL/GenBank/DDBJ whole genome shotgun (WGS) entry which is preliminary data.</text>
</comment>
<accession>A0A5M3MZI3</accession>
<reference evidence="2" key="1">
    <citation type="journal article" date="2012" name="Science">
        <title>The Paleozoic origin of enzymatic lignin decomposition reconstructed from 31 fungal genomes.</title>
        <authorList>
            <person name="Floudas D."/>
            <person name="Binder M."/>
            <person name="Riley R."/>
            <person name="Barry K."/>
            <person name="Blanchette R.A."/>
            <person name="Henrissat B."/>
            <person name="Martinez A.T."/>
            <person name="Otillar R."/>
            <person name="Spatafora J.W."/>
            <person name="Yadav J.S."/>
            <person name="Aerts A."/>
            <person name="Benoit I."/>
            <person name="Boyd A."/>
            <person name="Carlson A."/>
            <person name="Copeland A."/>
            <person name="Coutinho P.M."/>
            <person name="de Vries R.P."/>
            <person name="Ferreira P."/>
            <person name="Findley K."/>
            <person name="Foster B."/>
            <person name="Gaskell J."/>
            <person name="Glotzer D."/>
            <person name="Gorecki P."/>
            <person name="Heitman J."/>
            <person name="Hesse C."/>
            <person name="Hori C."/>
            <person name="Igarashi K."/>
            <person name="Jurgens J.A."/>
            <person name="Kallen N."/>
            <person name="Kersten P."/>
            <person name="Kohler A."/>
            <person name="Kuees U."/>
            <person name="Kumar T.K.A."/>
            <person name="Kuo A."/>
            <person name="LaButti K."/>
            <person name="Larrondo L.F."/>
            <person name="Lindquist E."/>
            <person name="Ling A."/>
            <person name="Lombard V."/>
            <person name="Lucas S."/>
            <person name="Lundell T."/>
            <person name="Martin R."/>
            <person name="McLaughlin D.J."/>
            <person name="Morgenstern I."/>
            <person name="Morin E."/>
            <person name="Murat C."/>
            <person name="Nagy L.G."/>
            <person name="Nolan M."/>
            <person name="Ohm R.A."/>
            <person name="Patyshakuliyeva A."/>
            <person name="Rokas A."/>
            <person name="Ruiz-Duenas F.J."/>
            <person name="Sabat G."/>
            <person name="Salamov A."/>
            <person name="Samejima M."/>
            <person name="Schmutz J."/>
            <person name="Slot J.C."/>
            <person name="St John F."/>
            <person name="Stenlid J."/>
            <person name="Sun H."/>
            <person name="Sun S."/>
            <person name="Syed K."/>
            <person name="Tsang A."/>
            <person name="Wiebenga A."/>
            <person name="Young D."/>
            <person name="Pisabarro A."/>
            <person name="Eastwood D.C."/>
            <person name="Martin F."/>
            <person name="Cullen D."/>
            <person name="Grigoriev I.V."/>
            <person name="Hibbett D.S."/>
        </authorList>
    </citation>
    <scope>NUCLEOTIDE SEQUENCE [LARGE SCALE GENOMIC DNA]</scope>
    <source>
        <strain evidence="2">RWD-64-598 SS2</strain>
    </source>
</reference>
<protein>
    <submittedName>
        <fullName evidence="1">Uncharacterized protein</fullName>
    </submittedName>
</protein>